<comment type="caution">
    <text evidence="1">The sequence shown here is derived from an EMBL/GenBank/DDBJ whole genome shotgun (WGS) entry which is preliminary data.</text>
</comment>
<organism evidence="1 2">
    <name type="scientific">Batillaria attramentaria</name>
    <dbReference type="NCBI Taxonomy" id="370345"/>
    <lineage>
        <taxon>Eukaryota</taxon>
        <taxon>Metazoa</taxon>
        <taxon>Spiralia</taxon>
        <taxon>Lophotrochozoa</taxon>
        <taxon>Mollusca</taxon>
        <taxon>Gastropoda</taxon>
        <taxon>Caenogastropoda</taxon>
        <taxon>Sorbeoconcha</taxon>
        <taxon>Cerithioidea</taxon>
        <taxon>Batillariidae</taxon>
        <taxon>Batillaria</taxon>
    </lineage>
</organism>
<dbReference type="AlphaFoldDB" id="A0ABD0KS10"/>
<accession>A0ABD0KS10</accession>
<protein>
    <recommendedName>
        <fullName evidence="3">TNFR-Cys domain-containing protein</fullName>
    </recommendedName>
</protein>
<sequence length="63" mass="6736">MAPTVRGADCQNTACNKDTVCSSGYYRQGDNCVRCGAGCQAGTCRDNGECDCLTTNWQSPFCQ</sequence>
<evidence type="ECO:0008006" key="3">
    <source>
        <dbReference type="Google" id="ProtNLM"/>
    </source>
</evidence>
<dbReference type="Proteomes" id="UP001519460">
    <property type="component" value="Unassembled WGS sequence"/>
</dbReference>
<gene>
    <name evidence="1" type="ORF">BaRGS_00019079</name>
</gene>
<evidence type="ECO:0000313" key="1">
    <source>
        <dbReference type="EMBL" id="KAK7489684.1"/>
    </source>
</evidence>
<proteinExistence type="predicted"/>
<evidence type="ECO:0000313" key="2">
    <source>
        <dbReference type="Proteomes" id="UP001519460"/>
    </source>
</evidence>
<name>A0ABD0KS10_9CAEN</name>
<reference evidence="1 2" key="1">
    <citation type="journal article" date="2023" name="Sci. Data">
        <title>Genome assembly of the Korean intertidal mud-creeper Batillaria attramentaria.</title>
        <authorList>
            <person name="Patra A.K."/>
            <person name="Ho P.T."/>
            <person name="Jun S."/>
            <person name="Lee S.J."/>
            <person name="Kim Y."/>
            <person name="Won Y.J."/>
        </authorList>
    </citation>
    <scope>NUCLEOTIDE SEQUENCE [LARGE SCALE GENOMIC DNA]</scope>
    <source>
        <strain evidence="1">Wonlab-2016</strain>
    </source>
</reference>
<keyword evidence="2" id="KW-1185">Reference proteome</keyword>
<feature type="non-terminal residue" evidence="1">
    <location>
        <position position="63"/>
    </location>
</feature>
<dbReference type="EMBL" id="JACVVK020000135">
    <property type="protein sequence ID" value="KAK7489684.1"/>
    <property type="molecule type" value="Genomic_DNA"/>
</dbReference>